<dbReference type="PANTHER" id="PTHR23236">
    <property type="entry name" value="EUKARYOTIC TRANSLATION INITIATION FACTOR 4B/4H"/>
    <property type="match status" value="1"/>
</dbReference>
<dbReference type="InterPro" id="IPR035979">
    <property type="entry name" value="RBD_domain_sf"/>
</dbReference>
<name>M2Y973_GALSU</name>
<feature type="compositionally biased region" description="Gly residues" evidence="4">
    <location>
        <begin position="98"/>
        <end position="113"/>
    </location>
</feature>
<organism evidence="6 7">
    <name type="scientific">Galdieria sulphuraria</name>
    <name type="common">Red alga</name>
    <dbReference type="NCBI Taxonomy" id="130081"/>
    <lineage>
        <taxon>Eukaryota</taxon>
        <taxon>Rhodophyta</taxon>
        <taxon>Bangiophyceae</taxon>
        <taxon>Galdieriales</taxon>
        <taxon>Galdieriaceae</taxon>
        <taxon>Galdieria</taxon>
    </lineage>
</organism>
<keyword evidence="1" id="KW-0677">Repeat</keyword>
<dbReference type="InterPro" id="IPR000504">
    <property type="entry name" value="RRM_dom"/>
</dbReference>
<evidence type="ECO:0000313" key="7">
    <source>
        <dbReference type="Proteomes" id="UP000030680"/>
    </source>
</evidence>
<evidence type="ECO:0000256" key="2">
    <source>
        <dbReference type="ARBA" id="ARBA00022884"/>
    </source>
</evidence>
<feature type="domain" description="RRM" evidence="5">
    <location>
        <begin position="10"/>
        <end position="88"/>
    </location>
</feature>
<dbReference type="InterPro" id="IPR012677">
    <property type="entry name" value="Nucleotide-bd_a/b_plait_sf"/>
</dbReference>
<dbReference type="PROSITE" id="PS50102">
    <property type="entry name" value="RRM"/>
    <property type="match status" value="1"/>
</dbReference>
<dbReference type="KEGG" id="gsl:Gasu_04820"/>
<accession>M2Y973</accession>
<evidence type="ECO:0000259" key="5">
    <source>
        <dbReference type="PROSITE" id="PS50102"/>
    </source>
</evidence>
<dbReference type="STRING" id="130081.M2Y973"/>
<dbReference type="Gramene" id="EME32394">
    <property type="protein sequence ID" value="EME32394"/>
    <property type="gene ID" value="Gasu_04820"/>
</dbReference>
<dbReference type="Gene3D" id="3.30.70.330">
    <property type="match status" value="1"/>
</dbReference>
<dbReference type="OrthoDB" id="272703at2759"/>
<keyword evidence="2 3" id="KW-0694">RNA-binding</keyword>
<dbReference type="SMART" id="SM00360">
    <property type="entry name" value="RRM"/>
    <property type="match status" value="1"/>
</dbReference>
<dbReference type="GO" id="GO:0003723">
    <property type="term" value="F:RNA binding"/>
    <property type="evidence" value="ECO:0007669"/>
    <property type="project" value="UniProtKB-UniRule"/>
</dbReference>
<gene>
    <name evidence="6" type="ORF">Gasu_04820</name>
</gene>
<dbReference type="Proteomes" id="UP000030680">
    <property type="component" value="Unassembled WGS sequence"/>
</dbReference>
<feature type="compositionally biased region" description="Polar residues" evidence="4">
    <location>
        <begin position="135"/>
        <end position="145"/>
    </location>
</feature>
<keyword evidence="7" id="KW-1185">Reference proteome</keyword>
<dbReference type="Pfam" id="PF00076">
    <property type="entry name" value="RRM_1"/>
    <property type="match status" value="1"/>
</dbReference>
<evidence type="ECO:0000313" key="6">
    <source>
        <dbReference type="EMBL" id="EME32394.1"/>
    </source>
</evidence>
<proteinExistence type="predicted"/>
<dbReference type="SUPFAM" id="SSF54928">
    <property type="entry name" value="RNA-binding domain, RBD"/>
    <property type="match status" value="1"/>
</dbReference>
<reference evidence="7" key="1">
    <citation type="journal article" date="2013" name="Science">
        <title>Gene transfer from bacteria and archaea facilitated evolution of an extremophilic eukaryote.</title>
        <authorList>
            <person name="Schonknecht G."/>
            <person name="Chen W.H."/>
            <person name="Ternes C.M."/>
            <person name="Barbier G.G."/>
            <person name="Shrestha R.P."/>
            <person name="Stanke M."/>
            <person name="Brautigam A."/>
            <person name="Baker B.J."/>
            <person name="Banfield J.F."/>
            <person name="Garavito R.M."/>
            <person name="Carr K."/>
            <person name="Wilkerson C."/>
            <person name="Rensing S.A."/>
            <person name="Gagneul D."/>
            <person name="Dickenson N.E."/>
            <person name="Oesterhelt C."/>
            <person name="Lercher M.J."/>
            <person name="Weber A.P."/>
        </authorList>
    </citation>
    <scope>NUCLEOTIDE SEQUENCE [LARGE SCALE GENOMIC DNA]</scope>
    <source>
        <strain evidence="7">074W</strain>
    </source>
</reference>
<dbReference type="eggNOG" id="KOG0108">
    <property type="taxonomic scope" value="Eukaryota"/>
</dbReference>
<protein>
    <submittedName>
        <fullName evidence="6">RNA-binding protein</fullName>
    </submittedName>
</protein>
<evidence type="ECO:0000256" key="4">
    <source>
        <dbReference type="SAM" id="MobiDB-lite"/>
    </source>
</evidence>
<dbReference type="OMA" id="IRIDFAV"/>
<sequence length="152" mass="16850">MNTDDVPDDDCVFVGNLPFDCSEEEVYDVFSSCGNVKEVRMPFDREANRLKGFAFVSMESPMAARKACDMNEQADIRGRKLRINLSTSKRSSPPSRNGRGGFRGRGNSTGGFRGDFRGRGSFRGGHGGPTPQKVAFQTPQQQNSKIRFDVDE</sequence>
<dbReference type="EMBL" id="KB454486">
    <property type="protein sequence ID" value="EME32394.1"/>
    <property type="molecule type" value="Genomic_DNA"/>
</dbReference>
<feature type="region of interest" description="Disordered" evidence="4">
    <location>
        <begin position="82"/>
        <end position="152"/>
    </location>
</feature>
<dbReference type="AlphaFoldDB" id="M2Y973"/>
<evidence type="ECO:0000256" key="3">
    <source>
        <dbReference type="PROSITE-ProRule" id="PRU00176"/>
    </source>
</evidence>
<dbReference type="GeneID" id="17090979"/>
<evidence type="ECO:0000256" key="1">
    <source>
        <dbReference type="ARBA" id="ARBA00022737"/>
    </source>
</evidence>
<dbReference type="RefSeq" id="XP_005708914.1">
    <property type="nucleotide sequence ID" value="XM_005708857.1"/>
</dbReference>
<dbReference type="PANTHER" id="PTHR23236:SF119">
    <property type="entry name" value="NUCLEAR RNA-BINDING PROTEIN SART-3"/>
    <property type="match status" value="1"/>
</dbReference>